<organism evidence="5 6">
    <name type="scientific">Dinghuibacter silviterrae</name>
    <dbReference type="NCBI Taxonomy" id="1539049"/>
    <lineage>
        <taxon>Bacteria</taxon>
        <taxon>Pseudomonadati</taxon>
        <taxon>Bacteroidota</taxon>
        <taxon>Chitinophagia</taxon>
        <taxon>Chitinophagales</taxon>
        <taxon>Chitinophagaceae</taxon>
        <taxon>Dinghuibacter</taxon>
    </lineage>
</organism>
<keyword evidence="6" id="KW-1185">Reference proteome</keyword>
<dbReference type="OrthoDB" id="1646880at2"/>
<evidence type="ECO:0000259" key="4">
    <source>
        <dbReference type="PROSITE" id="PS50930"/>
    </source>
</evidence>
<dbReference type="GO" id="GO:0003677">
    <property type="term" value="F:DNA binding"/>
    <property type="evidence" value="ECO:0007669"/>
    <property type="project" value="InterPro"/>
</dbReference>
<proteinExistence type="predicted"/>
<dbReference type="SMART" id="SM00448">
    <property type="entry name" value="REC"/>
    <property type="match status" value="1"/>
</dbReference>
<dbReference type="GO" id="GO:0000160">
    <property type="term" value="P:phosphorelay signal transduction system"/>
    <property type="evidence" value="ECO:0007669"/>
    <property type="project" value="InterPro"/>
</dbReference>
<dbReference type="SMART" id="SM00850">
    <property type="entry name" value="LytTR"/>
    <property type="match status" value="1"/>
</dbReference>
<dbReference type="PROSITE" id="PS50110">
    <property type="entry name" value="RESPONSE_REGULATORY"/>
    <property type="match status" value="1"/>
</dbReference>
<dbReference type="PROSITE" id="PS50930">
    <property type="entry name" value="HTH_LYTTR"/>
    <property type="match status" value="1"/>
</dbReference>
<evidence type="ECO:0000259" key="3">
    <source>
        <dbReference type="PROSITE" id="PS50110"/>
    </source>
</evidence>
<dbReference type="InterPro" id="IPR050595">
    <property type="entry name" value="Bact_response_regulator"/>
</dbReference>
<dbReference type="PANTHER" id="PTHR44591:SF18">
    <property type="entry name" value="REGULATORY PROTEIN"/>
    <property type="match status" value="1"/>
</dbReference>
<dbReference type="AlphaFoldDB" id="A0A4R8DI01"/>
<dbReference type="Pfam" id="PF04397">
    <property type="entry name" value="LytTR"/>
    <property type="match status" value="1"/>
</dbReference>
<dbReference type="CDD" id="cd17536">
    <property type="entry name" value="REC_YesN-like"/>
    <property type="match status" value="1"/>
</dbReference>
<dbReference type="InterPro" id="IPR007492">
    <property type="entry name" value="LytTR_DNA-bd_dom"/>
</dbReference>
<evidence type="ECO:0000256" key="2">
    <source>
        <dbReference type="PROSITE-ProRule" id="PRU00169"/>
    </source>
</evidence>
<feature type="domain" description="HTH LytTR-type" evidence="4">
    <location>
        <begin position="133"/>
        <end position="237"/>
    </location>
</feature>
<dbReference type="InterPro" id="IPR001789">
    <property type="entry name" value="Sig_transdc_resp-reg_receiver"/>
</dbReference>
<protein>
    <submittedName>
        <fullName evidence="5">LytTR family two component transcriptional regulator</fullName>
    </submittedName>
</protein>
<feature type="domain" description="Response regulatory" evidence="3">
    <location>
        <begin position="2"/>
        <end position="115"/>
    </location>
</feature>
<name>A0A4R8DI01_9BACT</name>
<comment type="caution">
    <text evidence="5">The sequence shown here is derived from an EMBL/GenBank/DDBJ whole genome shotgun (WGS) entry which is preliminary data.</text>
</comment>
<gene>
    <name evidence="5" type="ORF">EDB95_5211</name>
</gene>
<dbReference type="RefSeq" id="WP_133999471.1">
    <property type="nucleotide sequence ID" value="NZ_SODV01000002.1"/>
</dbReference>
<feature type="modified residue" description="4-aspartylphosphate" evidence="2">
    <location>
        <position position="54"/>
    </location>
</feature>
<dbReference type="Gene3D" id="3.40.50.2300">
    <property type="match status" value="1"/>
</dbReference>
<dbReference type="InterPro" id="IPR011006">
    <property type="entry name" value="CheY-like_superfamily"/>
</dbReference>
<evidence type="ECO:0000256" key="1">
    <source>
        <dbReference type="ARBA" id="ARBA00022553"/>
    </source>
</evidence>
<sequence>MQALIVDDERHCREGLAIMLAKYCPGVEVLAQCPDARTALKAIGKYQPDLIFLDIEMPVMNGFDMLERCKEYDLEIIFTTAYNEYAIQAIRRSAIDYLLKPVSKNELIEAVNRATEARKNKALPEGPPLRSRIALPTIDGLILLDLKDVIYCEAENNYTRFHLSGGDSVYVSKTLRKVEDLLLDNPDFFRIHHSFIVNLKYVQRYFRGDGGEINLATGLRIPVSRAKKQEFLDRLERL</sequence>
<evidence type="ECO:0000313" key="6">
    <source>
        <dbReference type="Proteomes" id="UP000294498"/>
    </source>
</evidence>
<reference evidence="5 6" key="1">
    <citation type="submission" date="2019-03" db="EMBL/GenBank/DDBJ databases">
        <title>Genomic Encyclopedia of Type Strains, Phase IV (KMG-IV): sequencing the most valuable type-strain genomes for metagenomic binning, comparative biology and taxonomic classification.</title>
        <authorList>
            <person name="Goeker M."/>
        </authorList>
    </citation>
    <scope>NUCLEOTIDE SEQUENCE [LARGE SCALE GENOMIC DNA]</scope>
    <source>
        <strain evidence="5 6">DSM 100059</strain>
    </source>
</reference>
<dbReference type="EMBL" id="SODV01000002">
    <property type="protein sequence ID" value="TDW97363.1"/>
    <property type="molecule type" value="Genomic_DNA"/>
</dbReference>
<dbReference type="PANTHER" id="PTHR44591">
    <property type="entry name" value="STRESS RESPONSE REGULATOR PROTEIN 1"/>
    <property type="match status" value="1"/>
</dbReference>
<dbReference type="Proteomes" id="UP000294498">
    <property type="component" value="Unassembled WGS sequence"/>
</dbReference>
<dbReference type="Gene3D" id="2.40.50.1020">
    <property type="entry name" value="LytTr DNA-binding domain"/>
    <property type="match status" value="1"/>
</dbReference>
<evidence type="ECO:0000313" key="5">
    <source>
        <dbReference type="EMBL" id="TDW97363.1"/>
    </source>
</evidence>
<accession>A0A4R8DI01</accession>
<dbReference type="SUPFAM" id="SSF52172">
    <property type="entry name" value="CheY-like"/>
    <property type="match status" value="1"/>
</dbReference>
<dbReference type="Pfam" id="PF00072">
    <property type="entry name" value="Response_reg"/>
    <property type="match status" value="1"/>
</dbReference>
<keyword evidence="1 2" id="KW-0597">Phosphoprotein</keyword>